<dbReference type="Proteomes" id="UP000007962">
    <property type="component" value="Chromosome"/>
</dbReference>
<evidence type="ECO:0000256" key="3">
    <source>
        <dbReference type="ARBA" id="ARBA00023004"/>
    </source>
</evidence>
<dbReference type="GO" id="GO:0015935">
    <property type="term" value="C:small ribosomal subunit"/>
    <property type="evidence" value="ECO:0007669"/>
    <property type="project" value="TreeGrafter"/>
</dbReference>
<evidence type="ECO:0000313" key="5">
    <source>
        <dbReference type="EMBL" id="ACQ82102.1"/>
    </source>
</evidence>
<gene>
    <name evidence="5" type="ordered locus">Bcav_3860</name>
</gene>
<keyword evidence="6" id="KW-1185">Reference proteome</keyword>
<evidence type="ECO:0000313" key="6">
    <source>
        <dbReference type="Proteomes" id="UP000007962"/>
    </source>
</evidence>
<evidence type="ECO:0000256" key="4">
    <source>
        <dbReference type="ARBA" id="ARBA00023014"/>
    </source>
</evidence>
<dbReference type="OrthoDB" id="9799639at2"/>
<dbReference type="AlphaFoldDB" id="C5C4H8"/>
<sequence>MRAMPPELLDAVAGELGRHRGAGVAASARRLSERYLADHPASRPILAAPDDVAGYLTTRMPATFAAVAAALDQVSDAVPTLEPRSVLDLGAGTGAATWAAREVFGSLERATLVDYAPEALAVAARLLRASDLDVTTTTAPLTRAGSGADDGVAGPDLAVCAFVLGELTEQARDAVVDSAMLAPTVLLVEPGTPAGYRRILRARGRLLDAGWHLAAPCPHELACPLASVEGEWCHAAVRLPRTREHRAAKGGERGYEDEKFSYVAATRLPVRLPAARVLRHPQVRTGHVRLELCEADGAARGVTVSKRQGTLYRAARKAAWGDAWDPA</sequence>
<dbReference type="GO" id="GO:0046872">
    <property type="term" value="F:metal ion binding"/>
    <property type="evidence" value="ECO:0007669"/>
    <property type="project" value="UniProtKB-KW"/>
</dbReference>
<proteinExistence type="predicted"/>
<name>C5C4H8_BEUC1</name>
<accession>C5C4H8</accession>
<dbReference type="SUPFAM" id="SSF53335">
    <property type="entry name" value="S-adenosyl-L-methionine-dependent methyltransferases"/>
    <property type="match status" value="1"/>
</dbReference>
<protein>
    <submittedName>
        <fullName evidence="5">Ribosomal small subunit Rsm22</fullName>
    </submittedName>
</protein>
<dbReference type="PANTHER" id="PTHR13184">
    <property type="entry name" value="37S RIBOSOMAL PROTEIN S22"/>
    <property type="match status" value="1"/>
</dbReference>
<evidence type="ECO:0000256" key="2">
    <source>
        <dbReference type="ARBA" id="ARBA00022946"/>
    </source>
</evidence>
<keyword evidence="1" id="KW-0479">Metal-binding</keyword>
<dbReference type="EMBL" id="CP001618">
    <property type="protein sequence ID" value="ACQ82102.1"/>
    <property type="molecule type" value="Genomic_DNA"/>
</dbReference>
<dbReference type="GO" id="GO:0003735">
    <property type="term" value="F:structural constituent of ribosome"/>
    <property type="evidence" value="ECO:0007669"/>
    <property type="project" value="TreeGrafter"/>
</dbReference>
<keyword evidence="3" id="KW-0408">Iron</keyword>
<dbReference type="PANTHER" id="PTHR13184:SF5">
    <property type="entry name" value="METHYLTRANSFERASE-LIKE PROTEIN 17, MITOCHONDRIAL"/>
    <property type="match status" value="1"/>
</dbReference>
<dbReference type="STRING" id="471853.Bcav_3860"/>
<dbReference type="InterPro" id="IPR029063">
    <property type="entry name" value="SAM-dependent_MTases_sf"/>
</dbReference>
<reference evidence="5 6" key="1">
    <citation type="journal article" date="2009" name="Stand. Genomic Sci.">
        <title>Complete genome sequence of Beutenbergia cavernae type strain (HKI 0122).</title>
        <authorList>
            <person name="Land M."/>
            <person name="Pukall R."/>
            <person name="Abt B."/>
            <person name="Goker M."/>
            <person name="Rohde M."/>
            <person name="Glavina Del Rio T."/>
            <person name="Tice H."/>
            <person name="Copeland A."/>
            <person name="Cheng J.F."/>
            <person name="Lucas S."/>
            <person name="Chen F."/>
            <person name="Nolan M."/>
            <person name="Bruce D."/>
            <person name="Goodwin L."/>
            <person name="Pitluck S."/>
            <person name="Ivanova N."/>
            <person name="Mavromatis K."/>
            <person name="Ovchinnikova G."/>
            <person name="Pati A."/>
            <person name="Chen A."/>
            <person name="Palaniappan K."/>
            <person name="Hauser L."/>
            <person name="Chang Y.J."/>
            <person name="Jefferies C.C."/>
            <person name="Saunders E."/>
            <person name="Brettin T."/>
            <person name="Detter J.C."/>
            <person name="Han C."/>
            <person name="Chain P."/>
            <person name="Bristow J."/>
            <person name="Eisen J.A."/>
            <person name="Markowitz V."/>
            <person name="Hugenholtz P."/>
            <person name="Kyrpides N.C."/>
            <person name="Klenk H.P."/>
            <person name="Lapidus A."/>
        </authorList>
    </citation>
    <scope>NUCLEOTIDE SEQUENCE [LARGE SCALE GENOMIC DNA]</scope>
    <source>
        <strain evidence="6">ATCC BAA-8 / DSM 12333 / NBRC 16432</strain>
    </source>
</reference>
<dbReference type="HOGENOM" id="CLU_072591_0_0_11"/>
<evidence type="ECO:0000256" key="1">
    <source>
        <dbReference type="ARBA" id="ARBA00022723"/>
    </source>
</evidence>
<dbReference type="GO" id="GO:0051536">
    <property type="term" value="F:iron-sulfur cluster binding"/>
    <property type="evidence" value="ECO:0007669"/>
    <property type="project" value="UniProtKB-KW"/>
</dbReference>
<dbReference type="GO" id="GO:0008168">
    <property type="term" value="F:methyltransferase activity"/>
    <property type="evidence" value="ECO:0007669"/>
    <property type="project" value="InterPro"/>
</dbReference>
<dbReference type="InterPro" id="IPR015324">
    <property type="entry name" value="Ribosomal_Rsm22-like"/>
</dbReference>
<dbReference type="Gene3D" id="3.40.50.150">
    <property type="entry name" value="Vaccinia Virus protein VP39"/>
    <property type="match status" value="1"/>
</dbReference>
<dbReference type="GO" id="GO:0006412">
    <property type="term" value="P:translation"/>
    <property type="evidence" value="ECO:0007669"/>
    <property type="project" value="InterPro"/>
</dbReference>
<dbReference type="InterPro" id="IPR052571">
    <property type="entry name" value="Mt_RNA_Methyltransferase"/>
</dbReference>
<keyword evidence="4" id="KW-0411">Iron-sulfur</keyword>
<keyword evidence="2" id="KW-0809">Transit peptide</keyword>
<organism evidence="5 6">
    <name type="scientific">Beutenbergia cavernae (strain ATCC BAA-8 / DSM 12333 / CCUG 43141 / JCM 11478 / NBRC 16432 / NCIMB 13614 / HKI 0122)</name>
    <dbReference type="NCBI Taxonomy" id="471853"/>
    <lineage>
        <taxon>Bacteria</taxon>
        <taxon>Bacillati</taxon>
        <taxon>Actinomycetota</taxon>
        <taxon>Actinomycetes</taxon>
        <taxon>Micrococcales</taxon>
        <taxon>Beutenbergiaceae</taxon>
        <taxon>Beutenbergia</taxon>
    </lineage>
</organism>
<dbReference type="Pfam" id="PF09243">
    <property type="entry name" value="Rsm22"/>
    <property type="match status" value="1"/>
</dbReference>
<dbReference type="KEGG" id="bcv:Bcav_3860"/>
<dbReference type="eggNOG" id="COG5459">
    <property type="taxonomic scope" value="Bacteria"/>
</dbReference>